<keyword evidence="8" id="KW-0326">Glycosidase</keyword>
<dbReference type="SUPFAM" id="SSF48150">
    <property type="entry name" value="DNA-glycosylase"/>
    <property type="match status" value="1"/>
</dbReference>
<comment type="similarity">
    <text evidence="1">Belongs to the type-1 OGG1 family.</text>
</comment>
<proteinExistence type="inferred from homology"/>
<dbReference type="Pfam" id="PF07934">
    <property type="entry name" value="OGG_N"/>
    <property type="match status" value="1"/>
</dbReference>
<evidence type="ECO:0000256" key="6">
    <source>
        <dbReference type="ARBA" id="ARBA00023239"/>
    </source>
</evidence>
<dbReference type="InterPro" id="IPR003265">
    <property type="entry name" value="HhH-GPD_domain"/>
</dbReference>
<dbReference type="Proteomes" id="UP000283975">
    <property type="component" value="Unassembled WGS sequence"/>
</dbReference>
<dbReference type="InterPro" id="IPR012904">
    <property type="entry name" value="OGG_N"/>
</dbReference>
<keyword evidence="5" id="KW-0234">DNA repair</keyword>
<dbReference type="EC" id="4.2.99.18" evidence="2"/>
<evidence type="ECO:0000256" key="9">
    <source>
        <dbReference type="ARBA" id="ARBA00044632"/>
    </source>
</evidence>
<name>A0A414AZY9_9FIRM</name>
<evidence type="ECO:0000256" key="7">
    <source>
        <dbReference type="ARBA" id="ARBA00023268"/>
    </source>
</evidence>
<evidence type="ECO:0000256" key="3">
    <source>
        <dbReference type="ARBA" id="ARBA00022763"/>
    </source>
</evidence>
<dbReference type="CDD" id="cd00056">
    <property type="entry name" value="ENDO3c"/>
    <property type="match status" value="1"/>
</dbReference>
<dbReference type="AlphaFoldDB" id="A0A414AZY9"/>
<evidence type="ECO:0000313" key="13">
    <source>
        <dbReference type="Proteomes" id="UP000283975"/>
    </source>
</evidence>
<evidence type="ECO:0000313" key="12">
    <source>
        <dbReference type="EMBL" id="RHC58057.1"/>
    </source>
</evidence>
<comment type="catalytic activity">
    <reaction evidence="9">
        <text>2'-deoxyribonucleotide-(2'-deoxyribose 5'-phosphate)-2'-deoxyribonucleotide-DNA = a 3'-end 2'-deoxyribonucleotide-(2,3-dehydro-2,3-deoxyribose 5'-phosphate)-DNA + a 5'-end 5'-phospho-2'-deoxyribonucleoside-DNA + H(+)</text>
        <dbReference type="Rhea" id="RHEA:66592"/>
        <dbReference type="Rhea" id="RHEA-COMP:13180"/>
        <dbReference type="Rhea" id="RHEA-COMP:16897"/>
        <dbReference type="Rhea" id="RHEA-COMP:17067"/>
        <dbReference type="ChEBI" id="CHEBI:15378"/>
        <dbReference type="ChEBI" id="CHEBI:136412"/>
        <dbReference type="ChEBI" id="CHEBI:157695"/>
        <dbReference type="ChEBI" id="CHEBI:167181"/>
        <dbReference type="EC" id="4.2.99.18"/>
    </reaction>
</comment>
<feature type="domain" description="HhH-GPD" evidence="11">
    <location>
        <begin position="165"/>
        <end position="320"/>
    </location>
</feature>
<dbReference type="GO" id="GO:0006284">
    <property type="term" value="P:base-excision repair"/>
    <property type="evidence" value="ECO:0007669"/>
    <property type="project" value="InterPro"/>
</dbReference>
<dbReference type="EMBL" id="QSHZ01000003">
    <property type="protein sequence ID" value="RHC58057.1"/>
    <property type="molecule type" value="Genomic_DNA"/>
</dbReference>
<dbReference type="InterPro" id="IPR023170">
    <property type="entry name" value="HhH_base_excis_C"/>
</dbReference>
<dbReference type="RefSeq" id="WP_002572522.1">
    <property type="nucleotide sequence ID" value="NZ_CATYQV010000001.1"/>
</dbReference>
<dbReference type="Gene3D" id="1.10.1670.10">
    <property type="entry name" value="Helix-hairpin-Helix base-excision DNA repair enzymes (C-terminal)"/>
    <property type="match status" value="1"/>
</dbReference>
<evidence type="ECO:0000256" key="10">
    <source>
        <dbReference type="SAM" id="MobiDB-lite"/>
    </source>
</evidence>
<evidence type="ECO:0000259" key="11">
    <source>
        <dbReference type="SMART" id="SM00478"/>
    </source>
</evidence>
<feature type="region of interest" description="Disordered" evidence="10">
    <location>
        <begin position="147"/>
        <end position="171"/>
    </location>
</feature>
<dbReference type="GO" id="GO:0006289">
    <property type="term" value="P:nucleotide-excision repair"/>
    <property type="evidence" value="ECO:0007669"/>
    <property type="project" value="InterPro"/>
</dbReference>
<dbReference type="GO" id="GO:0140078">
    <property type="term" value="F:class I DNA-(apurinic or apyrimidinic site) endonuclease activity"/>
    <property type="evidence" value="ECO:0007669"/>
    <property type="project" value="UniProtKB-EC"/>
</dbReference>
<evidence type="ECO:0000256" key="4">
    <source>
        <dbReference type="ARBA" id="ARBA00022801"/>
    </source>
</evidence>
<dbReference type="PANTHER" id="PTHR10242:SF2">
    <property type="entry name" value="N-GLYCOSYLASE_DNA LYASE"/>
    <property type="match status" value="1"/>
</dbReference>
<dbReference type="PANTHER" id="PTHR10242">
    <property type="entry name" value="8-OXOGUANINE DNA GLYCOSYLASE"/>
    <property type="match status" value="1"/>
</dbReference>
<keyword evidence="4" id="KW-0378">Hydrolase</keyword>
<dbReference type="GO" id="GO:0003684">
    <property type="term" value="F:damaged DNA binding"/>
    <property type="evidence" value="ECO:0007669"/>
    <property type="project" value="InterPro"/>
</dbReference>
<organism evidence="12 13">
    <name type="scientific">Enterocloster bolteae</name>
    <dbReference type="NCBI Taxonomy" id="208479"/>
    <lineage>
        <taxon>Bacteria</taxon>
        <taxon>Bacillati</taxon>
        <taxon>Bacillota</taxon>
        <taxon>Clostridia</taxon>
        <taxon>Lachnospirales</taxon>
        <taxon>Lachnospiraceae</taxon>
        <taxon>Enterocloster</taxon>
    </lineage>
</organism>
<accession>A0A414AZY9</accession>
<keyword evidence="3" id="KW-0227">DNA damage</keyword>
<keyword evidence="6" id="KW-0456">Lyase</keyword>
<evidence type="ECO:0000256" key="5">
    <source>
        <dbReference type="ARBA" id="ARBA00023204"/>
    </source>
</evidence>
<evidence type="ECO:0000256" key="8">
    <source>
        <dbReference type="ARBA" id="ARBA00023295"/>
    </source>
</evidence>
<dbReference type="SUPFAM" id="SSF55945">
    <property type="entry name" value="TATA-box binding protein-like"/>
    <property type="match status" value="1"/>
</dbReference>
<reference evidence="12 13" key="1">
    <citation type="submission" date="2018-08" db="EMBL/GenBank/DDBJ databases">
        <title>A genome reference for cultivated species of the human gut microbiota.</title>
        <authorList>
            <person name="Zou Y."/>
            <person name="Xue W."/>
            <person name="Luo G."/>
        </authorList>
    </citation>
    <scope>NUCLEOTIDE SEQUENCE [LARGE SCALE GENOMIC DNA]</scope>
    <source>
        <strain evidence="12 13">AM35-14</strain>
    </source>
</reference>
<evidence type="ECO:0000256" key="1">
    <source>
        <dbReference type="ARBA" id="ARBA00010679"/>
    </source>
</evidence>
<dbReference type="InterPro" id="IPR011257">
    <property type="entry name" value="DNA_glycosylase"/>
</dbReference>
<dbReference type="InterPro" id="IPR052054">
    <property type="entry name" value="Oxidative_DNA_repair_enzyme"/>
</dbReference>
<dbReference type="Gene3D" id="1.10.340.30">
    <property type="entry name" value="Hypothetical protein, domain 2"/>
    <property type="match status" value="1"/>
</dbReference>
<dbReference type="GO" id="GO:0008534">
    <property type="term" value="F:oxidized purine nucleobase lesion DNA N-glycosylase activity"/>
    <property type="evidence" value="ECO:0007669"/>
    <property type="project" value="InterPro"/>
</dbReference>
<gene>
    <name evidence="12" type="ORF">DW839_04130</name>
</gene>
<dbReference type="Pfam" id="PF00730">
    <property type="entry name" value="HhH-GPD"/>
    <property type="match status" value="1"/>
</dbReference>
<dbReference type="SMART" id="SM00478">
    <property type="entry name" value="ENDO3c"/>
    <property type="match status" value="1"/>
</dbReference>
<evidence type="ECO:0000256" key="2">
    <source>
        <dbReference type="ARBA" id="ARBA00012720"/>
    </source>
</evidence>
<sequence length="327" mass="37781">MIHRYETPCMDLQQIHQSGQCFRMVPLPEHTYPSGAKNGYRLISGLRVLRAWQDGPFVCLDCPHEDLSFWLSYLDMDRDYQAVIASIDRENTYLRAAAMSGTGIRILRQDPWEMIITFVISQQKTIPNIRQLVEALSSRYGTLLDDRQNRGNGEVREKDEVREKEGARREGAALEESLPPAFSFPAPSQLCLASLEDLMGLKLGYRAKYIHRLCQDAVSGRLDLSRLAALNYEEAMEYLTGFYGIGKKVANCVCLFGLHHIDAFPVDTWIEKILMEQYFDRKKYRRIPKNRLCETIVEDVFGRYSGCAGIMQQYIFYYERSVRQGRE</sequence>
<protein>
    <recommendedName>
        <fullName evidence="2">DNA-(apurinic or apyrimidinic site) lyase</fullName>
        <ecNumber evidence="2">4.2.99.18</ecNumber>
    </recommendedName>
</protein>
<dbReference type="Gene3D" id="3.30.310.260">
    <property type="match status" value="1"/>
</dbReference>
<keyword evidence="7" id="KW-0511">Multifunctional enzyme</keyword>
<comment type="caution">
    <text evidence="12">The sequence shown here is derived from an EMBL/GenBank/DDBJ whole genome shotgun (WGS) entry which is preliminary data.</text>
</comment>